<accession>A0ACB5TB41</accession>
<comment type="caution">
    <text evidence="1">The sequence shown here is derived from an EMBL/GenBank/DDBJ whole genome shotgun (WGS) entry which is preliminary data.</text>
</comment>
<keyword evidence="2" id="KW-1185">Reference proteome</keyword>
<proteinExistence type="predicted"/>
<evidence type="ECO:0000313" key="1">
    <source>
        <dbReference type="EMBL" id="GME84918.1"/>
    </source>
</evidence>
<evidence type="ECO:0000313" key="2">
    <source>
        <dbReference type="Proteomes" id="UP001165064"/>
    </source>
</evidence>
<dbReference type="EMBL" id="BSXS01005933">
    <property type="protein sequence ID" value="GME84918.1"/>
    <property type="molecule type" value="Genomic_DNA"/>
</dbReference>
<protein>
    <submittedName>
        <fullName evidence="1">Unnamed protein product</fullName>
    </submittedName>
</protein>
<organism evidence="1 2">
    <name type="scientific">Ambrosiozyma monospora</name>
    <name type="common">Yeast</name>
    <name type="synonym">Endomycopsis monosporus</name>
    <dbReference type="NCBI Taxonomy" id="43982"/>
    <lineage>
        <taxon>Eukaryota</taxon>
        <taxon>Fungi</taxon>
        <taxon>Dikarya</taxon>
        <taxon>Ascomycota</taxon>
        <taxon>Saccharomycotina</taxon>
        <taxon>Pichiomycetes</taxon>
        <taxon>Pichiales</taxon>
        <taxon>Pichiaceae</taxon>
        <taxon>Ambrosiozyma</taxon>
    </lineage>
</organism>
<dbReference type="Proteomes" id="UP001165064">
    <property type="component" value="Unassembled WGS sequence"/>
</dbReference>
<name>A0ACB5TB41_AMBMO</name>
<gene>
    <name evidence="1" type="ORF">Amon02_000720500</name>
</gene>
<reference evidence="1" key="1">
    <citation type="submission" date="2023-04" db="EMBL/GenBank/DDBJ databases">
        <title>Ambrosiozyma monospora NBRC 10751.</title>
        <authorList>
            <person name="Ichikawa N."/>
            <person name="Sato H."/>
            <person name="Tonouchi N."/>
        </authorList>
    </citation>
    <scope>NUCLEOTIDE SEQUENCE</scope>
    <source>
        <strain evidence="1">NBRC 10751</strain>
    </source>
</reference>
<sequence length="182" mass="20222">MLKVVRKSAVIVGFGSIGKLVGLRLNAIGMHVRYVKRTKLNKDEQDKLGYEAEYFSELKDAVKDARLVVLCLPGTADTFHIINEQIIELFNHTILVNVGRGSLIDEKAVLNGLKKGKISHFGVDVYPEEPLINPELRQREDVTFTPHVGSSTEENNNATAKFCLENITDVLLHGKAAKNVQN</sequence>